<evidence type="ECO:0000256" key="2">
    <source>
        <dbReference type="ARBA" id="ARBA00022741"/>
    </source>
</evidence>
<organism evidence="9 10">
    <name type="scientific">Corynebacterium felinum</name>
    <dbReference type="NCBI Taxonomy" id="131318"/>
    <lineage>
        <taxon>Bacteria</taxon>
        <taxon>Bacillati</taxon>
        <taxon>Actinomycetota</taxon>
        <taxon>Actinomycetes</taxon>
        <taxon>Mycobacteriales</taxon>
        <taxon>Corynebacteriaceae</taxon>
        <taxon>Corynebacterium</taxon>
    </lineage>
</organism>
<evidence type="ECO:0000256" key="6">
    <source>
        <dbReference type="SAM" id="Phobius"/>
    </source>
</evidence>
<evidence type="ECO:0000256" key="4">
    <source>
        <dbReference type="ARBA" id="ARBA00022967"/>
    </source>
</evidence>
<feature type="transmembrane region" description="Helical" evidence="6">
    <location>
        <begin position="135"/>
        <end position="154"/>
    </location>
</feature>
<comment type="caution">
    <text evidence="9">The sequence shown here is derived from an EMBL/GenBank/DDBJ whole genome shotgun (WGS) entry which is preliminary data.</text>
</comment>
<keyword evidence="6" id="KW-1133">Transmembrane helix</keyword>
<keyword evidence="1" id="KW-0997">Cell inner membrane</keyword>
<gene>
    <name evidence="9" type="ORF">J2S37_000291</name>
</gene>
<dbReference type="Proteomes" id="UP001183619">
    <property type="component" value="Unassembled WGS sequence"/>
</dbReference>
<evidence type="ECO:0000256" key="3">
    <source>
        <dbReference type="ARBA" id="ARBA00022840"/>
    </source>
</evidence>
<dbReference type="PROSITE" id="PS50893">
    <property type="entry name" value="ABC_TRANSPORTER_2"/>
    <property type="match status" value="1"/>
</dbReference>
<keyword evidence="7" id="KW-0732">Signal</keyword>
<accession>A0ABU2B564</accession>
<name>A0ABU2B564_9CORY</name>
<dbReference type="InterPro" id="IPR003593">
    <property type="entry name" value="AAA+_ATPase"/>
</dbReference>
<dbReference type="InterPro" id="IPR027417">
    <property type="entry name" value="P-loop_NTPase"/>
</dbReference>
<dbReference type="PANTHER" id="PTHR24221">
    <property type="entry name" value="ATP-BINDING CASSETTE SUB-FAMILY B"/>
    <property type="match status" value="1"/>
</dbReference>
<comment type="similarity">
    <text evidence="5">Belongs to the ABC transporter superfamily. Siderophore-Fe(3+) uptake transporter (SIUT) (TC 3.A.1.21) family.</text>
</comment>
<dbReference type="InterPro" id="IPR039421">
    <property type="entry name" value="Type_1_exporter"/>
</dbReference>
<keyword evidence="2" id="KW-0547">Nucleotide-binding</keyword>
<dbReference type="Gene3D" id="3.40.50.300">
    <property type="entry name" value="P-loop containing nucleotide triphosphate hydrolases"/>
    <property type="match status" value="1"/>
</dbReference>
<keyword evidence="3 9" id="KW-0067">ATP-binding</keyword>
<dbReference type="SMART" id="SM00382">
    <property type="entry name" value="AAA"/>
    <property type="match status" value="1"/>
</dbReference>
<evidence type="ECO:0000313" key="9">
    <source>
        <dbReference type="EMBL" id="MDR7353753.1"/>
    </source>
</evidence>
<dbReference type="Pfam" id="PF00005">
    <property type="entry name" value="ABC_tran"/>
    <property type="match status" value="1"/>
</dbReference>
<dbReference type="SUPFAM" id="SSF52540">
    <property type="entry name" value="P-loop containing nucleoside triphosphate hydrolases"/>
    <property type="match status" value="1"/>
</dbReference>
<evidence type="ECO:0000259" key="8">
    <source>
        <dbReference type="PROSITE" id="PS50893"/>
    </source>
</evidence>
<keyword evidence="6" id="KW-0812">Transmembrane</keyword>
<protein>
    <submittedName>
        <fullName evidence="9">ATP-binding cassette subfamily B protein</fullName>
    </submittedName>
</protein>
<dbReference type="InterPro" id="IPR017871">
    <property type="entry name" value="ABC_transporter-like_CS"/>
</dbReference>
<keyword evidence="10" id="KW-1185">Reference proteome</keyword>
<evidence type="ECO:0000256" key="1">
    <source>
        <dbReference type="ARBA" id="ARBA00022519"/>
    </source>
</evidence>
<keyword evidence="6" id="KW-0472">Membrane</keyword>
<sequence length="425" mass="46055">MAACIVAFSLSLALWPLSPAAALCSVFAALPTIISYMWVGRKEAQVWPRATDHQRRAFYFEDQLSFPASSLELALLKAGSLFAMHASTERGSWKALKVSMESWAIRIYIISGFLTSGIIGATLLLVAAPGSSFDITAGIVGLLASISALSGVGYQIGELATTRPAVSRLMSFLSYPRETMPTVVPRLWNSLKITDLSVRYPDQENLAVQHVSFSADRGQITAIVGANGSGKSTIINAIVGALDYDGEILLDSDPVEYFFPLGIQTQNFGMYEISVRDFLCLGSCFTDAEIFEALKKAQASGFVDALPHGLATQLGEQWGGVGLSGGQWQRLSLARLFLHDHPVWILDEPTSAVDALTEEQLFCALRVAKPNKIIIVITHRASVLSMVDKIVVLESGKVAEQGSFEHLRSPGTCFSTLFRSQITEI</sequence>
<dbReference type="PANTHER" id="PTHR24221:SF654">
    <property type="entry name" value="ATP-BINDING CASSETTE SUB-FAMILY B MEMBER 6"/>
    <property type="match status" value="1"/>
</dbReference>
<dbReference type="PROSITE" id="PS00211">
    <property type="entry name" value="ABC_TRANSPORTER_1"/>
    <property type="match status" value="1"/>
</dbReference>
<dbReference type="InterPro" id="IPR003439">
    <property type="entry name" value="ABC_transporter-like_ATP-bd"/>
</dbReference>
<evidence type="ECO:0000256" key="7">
    <source>
        <dbReference type="SAM" id="SignalP"/>
    </source>
</evidence>
<dbReference type="GO" id="GO:0005524">
    <property type="term" value="F:ATP binding"/>
    <property type="evidence" value="ECO:0007669"/>
    <property type="project" value="UniProtKB-KW"/>
</dbReference>
<dbReference type="RefSeq" id="WP_277105315.1">
    <property type="nucleotide sequence ID" value="NZ_BAAAJS010000039.1"/>
</dbReference>
<feature type="transmembrane region" description="Helical" evidence="6">
    <location>
        <begin position="105"/>
        <end position="129"/>
    </location>
</feature>
<evidence type="ECO:0000256" key="5">
    <source>
        <dbReference type="ARBA" id="ARBA00023455"/>
    </source>
</evidence>
<proteinExistence type="inferred from homology"/>
<evidence type="ECO:0000313" key="10">
    <source>
        <dbReference type="Proteomes" id="UP001183619"/>
    </source>
</evidence>
<feature type="chain" id="PRO_5047179326" evidence="7">
    <location>
        <begin position="22"/>
        <end position="425"/>
    </location>
</feature>
<keyword evidence="1" id="KW-1003">Cell membrane</keyword>
<feature type="signal peptide" evidence="7">
    <location>
        <begin position="1"/>
        <end position="21"/>
    </location>
</feature>
<feature type="domain" description="ABC transporter" evidence="8">
    <location>
        <begin position="191"/>
        <end position="420"/>
    </location>
</feature>
<dbReference type="EMBL" id="JAVDYF010000001">
    <property type="protein sequence ID" value="MDR7353753.1"/>
    <property type="molecule type" value="Genomic_DNA"/>
</dbReference>
<reference evidence="9 10" key="1">
    <citation type="submission" date="2023-07" db="EMBL/GenBank/DDBJ databases">
        <title>Sequencing the genomes of 1000 actinobacteria strains.</title>
        <authorList>
            <person name="Klenk H.-P."/>
        </authorList>
    </citation>
    <scope>NUCLEOTIDE SEQUENCE [LARGE SCALE GENOMIC DNA]</scope>
    <source>
        <strain evidence="9 10">DSM 44508</strain>
    </source>
</reference>
<keyword evidence="4" id="KW-1278">Translocase</keyword>